<gene>
    <name evidence="2" type="ORF">JR347_03685</name>
</gene>
<dbReference type="SUPFAM" id="SSF75169">
    <property type="entry name" value="DsrEFH-like"/>
    <property type="match status" value="1"/>
</dbReference>
<dbReference type="Proteomes" id="UP000662783">
    <property type="component" value="Chromosome"/>
</dbReference>
<dbReference type="PANTHER" id="PTHR37691">
    <property type="entry name" value="BLR3518 PROTEIN"/>
    <property type="match status" value="1"/>
</dbReference>
<dbReference type="PANTHER" id="PTHR37691:SF1">
    <property type="entry name" value="BLR3518 PROTEIN"/>
    <property type="match status" value="1"/>
</dbReference>
<dbReference type="AlphaFoldDB" id="A0A974WJA7"/>
<evidence type="ECO:0000313" key="2">
    <source>
        <dbReference type="EMBL" id="QSE98192.1"/>
    </source>
</evidence>
<protein>
    <submittedName>
        <fullName evidence="2">DsrE family protein</fullName>
    </submittedName>
</protein>
<dbReference type="InterPro" id="IPR003787">
    <property type="entry name" value="Sulphur_relay_DsrE/F-like"/>
</dbReference>
<dbReference type="RefSeq" id="WP_205722700.1">
    <property type="nucleotide sequence ID" value="NZ_CP070608.1"/>
</dbReference>
<proteinExistence type="predicted"/>
<evidence type="ECO:0000256" key="1">
    <source>
        <dbReference type="SAM" id="SignalP"/>
    </source>
</evidence>
<evidence type="ECO:0000313" key="3">
    <source>
        <dbReference type="Proteomes" id="UP000662783"/>
    </source>
</evidence>
<dbReference type="EMBL" id="CP070608">
    <property type="protein sequence ID" value="QSE98192.1"/>
    <property type="molecule type" value="Genomic_DNA"/>
</dbReference>
<dbReference type="Pfam" id="PF02635">
    <property type="entry name" value="DsrE"/>
    <property type="match status" value="1"/>
</dbReference>
<name>A0A974WJA7_9BACT</name>
<organism evidence="2 3">
    <name type="scientific">Fulvivirga lutea</name>
    <dbReference type="NCBI Taxonomy" id="2810512"/>
    <lineage>
        <taxon>Bacteria</taxon>
        <taxon>Pseudomonadati</taxon>
        <taxon>Bacteroidota</taxon>
        <taxon>Cytophagia</taxon>
        <taxon>Cytophagales</taxon>
        <taxon>Fulvivirgaceae</taxon>
        <taxon>Fulvivirga</taxon>
    </lineage>
</organism>
<feature type="signal peptide" evidence="1">
    <location>
        <begin position="1"/>
        <end position="17"/>
    </location>
</feature>
<dbReference type="Gene3D" id="3.40.1260.10">
    <property type="entry name" value="DsrEFH-like"/>
    <property type="match status" value="1"/>
</dbReference>
<reference evidence="2" key="1">
    <citation type="submission" date="2021-02" db="EMBL/GenBank/DDBJ databases">
        <title>Fulvivirga sp. S481 isolated from sea water.</title>
        <authorList>
            <person name="Bae S.S."/>
            <person name="Baek K."/>
        </authorList>
    </citation>
    <scope>NUCLEOTIDE SEQUENCE</scope>
    <source>
        <strain evidence="2">S481</strain>
    </source>
</reference>
<sequence length="175" mass="19327">MKYLTLLLFLISSELLAQERQNPIISPYGGIYDIPEAAVKADPNIDYKIVIDIVTENENPEEFNWSLNNVARLLNLHVVSGADPKKINVVLAIHGGATYAIAKDSIYKKKYGVNNPNNQLIKALKDAGVLLTVCGQSLISRKISVDEVNENVEIATSMLTTVTTCQLKGYAYLKF</sequence>
<accession>A0A974WJA7</accession>
<dbReference type="KEGG" id="fuv:JR347_03685"/>
<keyword evidence="1" id="KW-0732">Signal</keyword>
<dbReference type="InterPro" id="IPR027396">
    <property type="entry name" value="DsrEFH-like"/>
</dbReference>
<keyword evidence="3" id="KW-1185">Reference proteome</keyword>
<feature type="chain" id="PRO_5037240505" evidence="1">
    <location>
        <begin position="18"/>
        <end position="175"/>
    </location>
</feature>